<gene>
    <name evidence="7" type="ORF">BJ983_003180</name>
</gene>
<dbReference type="Pfam" id="PF04072">
    <property type="entry name" value="LCM"/>
    <property type="match status" value="1"/>
</dbReference>
<organism evidence="7 8">
    <name type="scientific">Actinomycetospora corticicola</name>
    <dbReference type="NCBI Taxonomy" id="663602"/>
    <lineage>
        <taxon>Bacteria</taxon>
        <taxon>Bacillati</taxon>
        <taxon>Actinomycetota</taxon>
        <taxon>Actinomycetes</taxon>
        <taxon>Pseudonocardiales</taxon>
        <taxon>Pseudonocardiaceae</taxon>
        <taxon>Actinomycetospora</taxon>
    </lineage>
</organism>
<keyword evidence="3 6" id="KW-0489">Methyltransferase</keyword>
<dbReference type="GO" id="GO:0008168">
    <property type="term" value="F:methyltransferase activity"/>
    <property type="evidence" value="ECO:0007669"/>
    <property type="project" value="UniProtKB-UniRule"/>
</dbReference>
<comment type="similarity">
    <text evidence="2 6">Belongs to the UPF0677 family.</text>
</comment>
<dbReference type="RefSeq" id="WP_179794663.1">
    <property type="nucleotide sequence ID" value="NZ_BAABHP010000014.1"/>
</dbReference>
<evidence type="ECO:0000256" key="2">
    <source>
        <dbReference type="ARBA" id="ARBA00008138"/>
    </source>
</evidence>
<name>A0A7Y9DX03_9PSEU</name>
<dbReference type="EC" id="2.1.1.-" evidence="6"/>
<dbReference type="InterPro" id="IPR029063">
    <property type="entry name" value="SAM-dependent_MTases_sf"/>
</dbReference>
<dbReference type="PANTHER" id="PTHR43619">
    <property type="entry name" value="S-ADENOSYL-L-METHIONINE-DEPENDENT METHYLTRANSFERASE YKTD-RELATED"/>
    <property type="match status" value="1"/>
</dbReference>
<evidence type="ECO:0000256" key="6">
    <source>
        <dbReference type="RuleBase" id="RU362030"/>
    </source>
</evidence>
<sequence length="293" mass="31731">MRTNGDQWDITTSVGATALGVAAARAVETERSEPLVEDPYAQAFVDRAGLDVHLPGTDSADPESERMWGTMSTYMGVRSRFFDEFFQAATEGGIRQVVLLAAGLDARAFRLPWPDGVTVYEVDQEAVLQFKDEVLDSEGASPSARRVAVTADLRDDWPAALTGAGLDPAVPTAWLAEGLLPYLPAEAETLLFERIQSLSAPGSRVAVEHFGDVAARFADHPHLSSMGRAFGVDITDLVYDEPRDRTPDTRLAELGWKTLAANARDLAVAYGRPLDAEVSDVMGQVELLEAVRL</sequence>
<evidence type="ECO:0000256" key="5">
    <source>
        <dbReference type="ARBA" id="ARBA00022691"/>
    </source>
</evidence>
<evidence type="ECO:0000256" key="3">
    <source>
        <dbReference type="ARBA" id="ARBA00022603"/>
    </source>
</evidence>
<keyword evidence="5 6" id="KW-0949">S-adenosyl-L-methionine</keyword>
<reference evidence="7 8" key="1">
    <citation type="submission" date="2020-07" db="EMBL/GenBank/DDBJ databases">
        <title>Sequencing the genomes of 1000 actinobacteria strains.</title>
        <authorList>
            <person name="Klenk H.-P."/>
        </authorList>
    </citation>
    <scope>NUCLEOTIDE SEQUENCE [LARGE SCALE GENOMIC DNA]</scope>
    <source>
        <strain evidence="7 8">DSM 45772</strain>
    </source>
</reference>
<dbReference type="AlphaFoldDB" id="A0A7Y9DX03"/>
<keyword evidence="8" id="KW-1185">Reference proteome</keyword>
<accession>A0A7Y9DX03</accession>
<dbReference type="InterPro" id="IPR011610">
    <property type="entry name" value="SAM_mthyl_Trfase_ML2640-like"/>
</dbReference>
<dbReference type="GO" id="GO:0032259">
    <property type="term" value="P:methylation"/>
    <property type="evidence" value="ECO:0007669"/>
    <property type="project" value="UniProtKB-KW"/>
</dbReference>
<keyword evidence="4 7" id="KW-0808">Transferase</keyword>
<evidence type="ECO:0000313" key="8">
    <source>
        <dbReference type="Proteomes" id="UP000535890"/>
    </source>
</evidence>
<dbReference type="PANTHER" id="PTHR43619:SF2">
    <property type="entry name" value="S-ADENOSYL-L-METHIONINE-DEPENDENT METHYLTRANSFERASES SUPERFAMILY PROTEIN"/>
    <property type="match status" value="1"/>
</dbReference>
<dbReference type="SUPFAM" id="SSF53335">
    <property type="entry name" value="S-adenosyl-L-methionine-dependent methyltransferases"/>
    <property type="match status" value="1"/>
</dbReference>
<dbReference type="NCBIfam" id="TIGR00027">
    <property type="entry name" value="mthyl_TIGR00027"/>
    <property type="match status" value="1"/>
</dbReference>
<proteinExistence type="inferred from homology"/>
<evidence type="ECO:0000256" key="4">
    <source>
        <dbReference type="ARBA" id="ARBA00022679"/>
    </source>
</evidence>
<dbReference type="EMBL" id="JACCBN010000001">
    <property type="protein sequence ID" value="NYD37078.1"/>
    <property type="molecule type" value="Genomic_DNA"/>
</dbReference>
<dbReference type="InterPro" id="IPR007213">
    <property type="entry name" value="Ppm1/Ppm2/Tcmp"/>
</dbReference>
<dbReference type="Proteomes" id="UP000535890">
    <property type="component" value="Unassembled WGS sequence"/>
</dbReference>
<protein>
    <recommendedName>
        <fullName evidence="6">S-adenosyl-L-methionine-dependent methyltransferase</fullName>
        <ecNumber evidence="6">2.1.1.-</ecNumber>
    </recommendedName>
</protein>
<evidence type="ECO:0000313" key="7">
    <source>
        <dbReference type="EMBL" id="NYD37078.1"/>
    </source>
</evidence>
<comment type="caution">
    <text evidence="7">The sequence shown here is derived from an EMBL/GenBank/DDBJ whole genome shotgun (WGS) entry which is preliminary data.</text>
</comment>
<evidence type="ECO:0000256" key="1">
    <source>
        <dbReference type="ARBA" id="ARBA00003907"/>
    </source>
</evidence>
<comment type="function">
    <text evidence="1 6">Exhibits S-adenosyl-L-methionine-dependent methyltransferase activity.</text>
</comment>
<dbReference type="Gene3D" id="3.40.50.150">
    <property type="entry name" value="Vaccinia Virus protein VP39"/>
    <property type="match status" value="1"/>
</dbReference>